<organism evidence="8 9">
    <name type="scientific">Colocasia esculenta</name>
    <name type="common">Wild taro</name>
    <name type="synonym">Arum esculentum</name>
    <dbReference type="NCBI Taxonomy" id="4460"/>
    <lineage>
        <taxon>Eukaryota</taxon>
        <taxon>Viridiplantae</taxon>
        <taxon>Streptophyta</taxon>
        <taxon>Embryophyta</taxon>
        <taxon>Tracheophyta</taxon>
        <taxon>Spermatophyta</taxon>
        <taxon>Magnoliopsida</taxon>
        <taxon>Liliopsida</taxon>
        <taxon>Araceae</taxon>
        <taxon>Aroideae</taxon>
        <taxon>Colocasieae</taxon>
        <taxon>Colocasia</taxon>
    </lineage>
</organism>
<protein>
    <submittedName>
        <fullName evidence="8">Uncharacterized protein</fullName>
    </submittedName>
</protein>
<evidence type="ECO:0000256" key="2">
    <source>
        <dbReference type="ARBA" id="ARBA00022448"/>
    </source>
</evidence>
<evidence type="ECO:0000256" key="5">
    <source>
        <dbReference type="ARBA" id="ARBA00023136"/>
    </source>
</evidence>
<evidence type="ECO:0000256" key="4">
    <source>
        <dbReference type="ARBA" id="ARBA00022989"/>
    </source>
</evidence>
<proteinExistence type="predicted"/>
<dbReference type="AlphaFoldDB" id="A0A843VUD8"/>
<gene>
    <name evidence="8" type="ORF">Taro_031328</name>
</gene>
<name>A0A843VUD8_COLES</name>
<dbReference type="EMBL" id="NMUH01002216">
    <property type="protein sequence ID" value="MQL98626.1"/>
    <property type="molecule type" value="Genomic_DNA"/>
</dbReference>
<keyword evidence="4 7" id="KW-1133">Transmembrane helix</keyword>
<dbReference type="GO" id="GO:0016020">
    <property type="term" value="C:membrane"/>
    <property type="evidence" value="ECO:0007669"/>
    <property type="project" value="UniProtKB-SubCell"/>
</dbReference>
<feature type="region of interest" description="Disordered" evidence="6">
    <location>
        <begin position="1"/>
        <end position="24"/>
    </location>
</feature>
<dbReference type="Proteomes" id="UP000652761">
    <property type="component" value="Unassembled WGS sequence"/>
</dbReference>
<evidence type="ECO:0000256" key="7">
    <source>
        <dbReference type="SAM" id="Phobius"/>
    </source>
</evidence>
<dbReference type="PANTHER" id="PTHR12791">
    <property type="entry name" value="GOLGI SNARE BET1-RELATED"/>
    <property type="match status" value="1"/>
</dbReference>
<comment type="subcellular location">
    <subcellularLocation>
        <location evidence="1">Membrane</location>
        <topology evidence="1">Single-pass membrane protein</topology>
    </subcellularLocation>
</comment>
<keyword evidence="9" id="KW-1185">Reference proteome</keyword>
<accession>A0A843VUD8</accession>
<dbReference type="OrthoDB" id="261831at2759"/>
<keyword evidence="2" id="KW-0813">Transport</keyword>
<evidence type="ECO:0000256" key="6">
    <source>
        <dbReference type="SAM" id="MobiDB-lite"/>
    </source>
</evidence>
<evidence type="ECO:0000313" key="9">
    <source>
        <dbReference type="Proteomes" id="UP000652761"/>
    </source>
</evidence>
<comment type="caution">
    <text evidence="8">The sequence shown here is derived from an EMBL/GenBank/DDBJ whole genome shotgun (WGS) entry which is preliminary data.</text>
</comment>
<sequence length="293" mass="32553">MMHGGPRAPKFGPESPLFNPKGNLKELGSLSGQLRGISSLGYSEYSVPSLISKHPSRRLSILCRFGGLCREVQINSVSHESRSISIKQLQVTKQGKSRSRPLKNPASWRARKEDRDSRVQIRIHDDHGPIPKRYVQIVSSQVVLGGTLYKRGASVVGKGCLTHLSVDLAFSLTFSRKNAGGTVIITKHSEFTVRDYRSNRVALFDGIEEGGIRASSSYSSHEIDEHDNDRALDGLQDRVNILKRGNDMDASRGVLSGTMDRFKMVFETKSSRRMATLVASFVALFLLVYYLTK</sequence>
<evidence type="ECO:0000256" key="3">
    <source>
        <dbReference type="ARBA" id="ARBA00022692"/>
    </source>
</evidence>
<keyword evidence="5 7" id="KW-0472">Membrane</keyword>
<feature type="transmembrane region" description="Helical" evidence="7">
    <location>
        <begin position="274"/>
        <end position="292"/>
    </location>
</feature>
<reference evidence="8" key="1">
    <citation type="submission" date="2017-07" db="EMBL/GenBank/DDBJ databases">
        <title>Taro Niue Genome Assembly and Annotation.</title>
        <authorList>
            <person name="Atibalentja N."/>
            <person name="Keating K."/>
            <person name="Fields C.J."/>
        </authorList>
    </citation>
    <scope>NUCLEOTIDE SEQUENCE</scope>
    <source>
        <strain evidence="8">Niue_2</strain>
        <tissue evidence="8">Leaf</tissue>
    </source>
</reference>
<keyword evidence="3 7" id="KW-0812">Transmembrane</keyword>
<evidence type="ECO:0000313" key="8">
    <source>
        <dbReference type="EMBL" id="MQL98626.1"/>
    </source>
</evidence>
<feature type="region of interest" description="Disordered" evidence="6">
    <location>
        <begin position="88"/>
        <end position="118"/>
    </location>
</feature>
<evidence type="ECO:0000256" key="1">
    <source>
        <dbReference type="ARBA" id="ARBA00004167"/>
    </source>
</evidence>